<reference evidence="2 3" key="1">
    <citation type="submission" date="2016-07" db="EMBL/GenBank/DDBJ databases">
        <title>Pervasive Adenine N6-methylation of Active Genes in Fungi.</title>
        <authorList>
            <consortium name="DOE Joint Genome Institute"/>
            <person name="Mondo S.J."/>
            <person name="Dannebaum R.O."/>
            <person name="Kuo R.C."/>
            <person name="Labutti K."/>
            <person name="Haridas S."/>
            <person name="Kuo A."/>
            <person name="Salamov A."/>
            <person name="Ahrendt S.R."/>
            <person name="Lipzen A."/>
            <person name="Sullivan W."/>
            <person name="Andreopoulos W.B."/>
            <person name="Clum A."/>
            <person name="Lindquist E."/>
            <person name="Daum C."/>
            <person name="Ramamoorthy G.K."/>
            <person name="Gryganskyi A."/>
            <person name="Culley D."/>
            <person name="Magnuson J.K."/>
            <person name="James T.Y."/>
            <person name="O'Malley M.A."/>
            <person name="Stajich J.E."/>
            <person name="Spatafora J.W."/>
            <person name="Visel A."/>
            <person name="Grigoriev I.V."/>
        </authorList>
    </citation>
    <scope>NUCLEOTIDE SEQUENCE [LARGE SCALE GENOMIC DNA]</scope>
    <source>
        <strain evidence="2 3">PL171</strain>
    </source>
</reference>
<organism evidence="2 3">
    <name type="scientific">Catenaria anguillulae PL171</name>
    <dbReference type="NCBI Taxonomy" id="765915"/>
    <lineage>
        <taxon>Eukaryota</taxon>
        <taxon>Fungi</taxon>
        <taxon>Fungi incertae sedis</taxon>
        <taxon>Blastocladiomycota</taxon>
        <taxon>Blastocladiomycetes</taxon>
        <taxon>Blastocladiales</taxon>
        <taxon>Catenariaceae</taxon>
        <taxon>Catenaria</taxon>
    </lineage>
</organism>
<feature type="region of interest" description="Disordered" evidence="1">
    <location>
        <begin position="1"/>
        <end position="21"/>
    </location>
</feature>
<keyword evidence="3" id="KW-1185">Reference proteome</keyword>
<dbReference type="Proteomes" id="UP000193411">
    <property type="component" value="Unassembled WGS sequence"/>
</dbReference>
<evidence type="ECO:0000313" key="3">
    <source>
        <dbReference type="Proteomes" id="UP000193411"/>
    </source>
</evidence>
<dbReference type="AlphaFoldDB" id="A0A1Y2HZ01"/>
<proteinExistence type="predicted"/>
<feature type="compositionally biased region" description="Polar residues" evidence="1">
    <location>
        <begin position="1"/>
        <end position="13"/>
    </location>
</feature>
<evidence type="ECO:0000313" key="2">
    <source>
        <dbReference type="EMBL" id="ORZ39836.1"/>
    </source>
</evidence>
<evidence type="ECO:0000256" key="1">
    <source>
        <dbReference type="SAM" id="MobiDB-lite"/>
    </source>
</evidence>
<accession>A0A1Y2HZ01</accession>
<dbReference type="OrthoDB" id="3626597at2759"/>
<comment type="caution">
    <text evidence="2">The sequence shown here is derived from an EMBL/GenBank/DDBJ whole genome shotgun (WGS) entry which is preliminary data.</text>
</comment>
<name>A0A1Y2HZ01_9FUNG</name>
<dbReference type="EMBL" id="MCFL01000004">
    <property type="protein sequence ID" value="ORZ39836.1"/>
    <property type="molecule type" value="Genomic_DNA"/>
</dbReference>
<protein>
    <submittedName>
        <fullName evidence="2">Uncharacterized protein</fullName>
    </submittedName>
</protein>
<sequence length="59" mass="6243">MAQSRVSRLSAAQTEPEASPQIATIALPVNQPSRAGHHISLDLTSGHSQPCPIPIPIYT</sequence>
<gene>
    <name evidence="2" type="ORF">BCR44DRAFT_1425729</name>
</gene>